<sequence length="335" mass="36620">MCKGCGVTNPDEQHKRDLTCRLCGGRHFTAAKECKQRYQTPYLDRRRRGERSRANRSKSPVFAMDERQLPDIAGHSGACGSSRFRNPSPPVTPGRSRAWSGASVGQHIKKESTLSWADRVRGGGKAGPSRGPRDSFPEHARDAEVARLQKENADLKEMVRKMASKMTEIKKLVISHSALAKASAPTATELPVTVSDSAGASKRRSVSSKEESGSQTIEIMCMLATLTTSMQQLQQGLAQVQVTLGDPKRGLGALADRMDALERLVIPSTVHNCDAGRCFEDVIPREVLQKLVVAPLPRNVHPGHNAGRRKARASTILKQIYNDKIEASFLDAAAY</sequence>
<protein>
    <submittedName>
        <fullName evidence="1">Uncharacterized protein</fullName>
    </submittedName>
</protein>
<gene>
    <name evidence="1" type="ORF">HPB49_003998</name>
</gene>
<accession>A0ACB8CV08</accession>
<evidence type="ECO:0000313" key="1">
    <source>
        <dbReference type="EMBL" id="KAH7953035.1"/>
    </source>
</evidence>
<reference evidence="1" key="1">
    <citation type="submission" date="2020-05" db="EMBL/GenBank/DDBJ databases">
        <title>Large-scale comparative analyses of tick genomes elucidate their genetic diversity and vector capacities.</title>
        <authorList>
            <person name="Jia N."/>
            <person name="Wang J."/>
            <person name="Shi W."/>
            <person name="Du L."/>
            <person name="Sun Y."/>
            <person name="Zhan W."/>
            <person name="Jiang J."/>
            <person name="Wang Q."/>
            <person name="Zhang B."/>
            <person name="Ji P."/>
            <person name="Sakyi L.B."/>
            <person name="Cui X."/>
            <person name="Yuan T."/>
            <person name="Jiang B."/>
            <person name="Yang W."/>
            <person name="Lam T.T.-Y."/>
            <person name="Chang Q."/>
            <person name="Ding S."/>
            <person name="Wang X."/>
            <person name="Zhu J."/>
            <person name="Ruan X."/>
            <person name="Zhao L."/>
            <person name="Wei J."/>
            <person name="Que T."/>
            <person name="Du C."/>
            <person name="Cheng J."/>
            <person name="Dai P."/>
            <person name="Han X."/>
            <person name="Huang E."/>
            <person name="Gao Y."/>
            <person name="Liu J."/>
            <person name="Shao H."/>
            <person name="Ye R."/>
            <person name="Li L."/>
            <person name="Wei W."/>
            <person name="Wang X."/>
            <person name="Wang C."/>
            <person name="Yang T."/>
            <person name="Huo Q."/>
            <person name="Li W."/>
            <person name="Guo W."/>
            <person name="Chen H."/>
            <person name="Zhou L."/>
            <person name="Ni X."/>
            <person name="Tian J."/>
            <person name="Zhou Y."/>
            <person name="Sheng Y."/>
            <person name="Liu T."/>
            <person name="Pan Y."/>
            <person name="Xia L."/>
            <person name="Li J."/>
            <person name="Zhao F."/>
            <person name="Cao W."/>
        </authorList>
    </citation>
    <scope>NUCLEOTIDE SEQUENCE</scope>
    <source>
        <strain evidence="1">Dsil-2018</strain>
    </source>
</reference>
<organism evidence="1 2">
    <name type="scientific">Dermacentor silvarum</name>
    <name type="common">Tick</name>
    <dbReference type="NCBI Taxonomy" id="543639"/>
    <lineage>
        <taxon>Eukaryota</taxon>
        <taxon>Metazoa</taxon>
        <taxon>Ecdysozoa</taxon>
        <taxon>Arthropoda</taxon>
        <taxon>Chelicerata</taxon>
        <taxon>Arachnida</taxon>
        <taxon>Acari</taxon>
        <taxon>Parasitiformes</taxon>
        <taxon>Ixodida</taxon>
        <taxon>Ixodoidea</taxon>
        <taxon>Ixodidae</taxon>
        <taxon>Rhipicephalinae</taxon>
        <taxon>Dermacentor</taxon>
    </lineage>
</organism>
<dbReference type="EMBL" id="CM023473">
    <property type="protein sequence ID" value="KAH7953035.1"/>
    <property type="molecule type" value="Genomic_DNA"/>
</dbReference>
<proteinExistence type="predicted"/>
<dbReference type="Proteomes" id="UP000821865">
    <property type="component" value="Chromosome 4"/>
</dbReference>
<keyword evidence="2" id="KW-1185">Reference proteome</keyword>
<comment type="caution">
    <text evidence="1">The sequence shown here is derived from an EMBL/GenBank/DDBJ whole genome shotgun (WGS) entry which is preliminary data.</text>
</comment>
<evidence type="ECO:0000313" key="2">
    <source>
        <dbReference type="Proteomes" id="UP000821865"/>
    </source>
</evidence>
<name>A0ACB8CV08_DERSI</name>